<dbReference type="AlphaFoldDB" id="A0A645C8M0"/>
<evidence type="ECO:0000313" key="1">
    <source>
        <dbReference type="EMBL" id="MPM72313.1"/>
    </source>
</evidence>
<comment type="caution">
    <text evidence="1">The sequence shown here is derived from an EMBL/GenBank/DDBJ whole genome shotgun (WGS) entry which is preliminary data.</text>
</comment>
<protein>
    <submittedName>
        <fullName evidence="1">Uncharacterized protein</fullName>
    </submittedName>
</protein>
<sequence length="101" mass="11599">MRFFFQRVYAVVLLNSVFSISVKNNTPVIKHNTSVAKLSDSVHIMTYIKHSAPFPVGGVAHFPETFLLKFHVSDSEHFIHYQYIGIKMRGDRKSELHIHSA</sequence>
<proteinExistence type="predicted"/>
<name>A0A645C8M0_9ZZZZ</name>
<reference evidence="1" key="1">
    <citation type="submission" date="2019-08" db="EMBL/GenBank/DDBJ databases">
        <authorList>
            <person name="Kucharzyk K."/>
            <person name="Murdoch R.W."/>
            <person name="Higgins S."/>
            <person name="Loffler F."/>
        </authorList>
    </citation>
    <scope>NUCLEOTIDE SEQUENCE</scope>
</reference>
<gene>
    <name evidence="1" type="ORF">SDC9_119286</name>
</gene>
<organism evidence="1">
    <name type="scientific">bioreactor metagenome</name>
    <dbReference type="NCBI Taxonomy" id="1076179"/>
    <lineage>
        <taxon>unclassified sequences</taxon>
        <taxon>metagenomes</taxon>
        <taxon>ecological metagenomes</taxon>
    </lineage>
</organism>
<dbReference type="EMBL" id="VSSQ01024672">
    <property type="protein sequence ID" value="MPM72313.1"/>
    <property type="molecule type" value="Genomic_DNA"/>
</dbReference>
<accession>A0A645C8M0</accession>